<evidence type="ECO:0000256" key="2">
    <source>
        <dbReference type="ARBA" id="ARBA00022692"/>
    </source>
</evidence>
<gene>
    <name evidence="6" type="ORF">TPR58_03810</name>
</gene>
<dbReference type="InterPro" id="IPR001129">
    <property type="entry name" value="Membr-assoc_MAPEG"/>
</dbReference>
<sequence>MHHSNSAAILAPVVVLVGWTLIMLVWTLAIRLPALKKAGIDMSKVYGTRPNQLDGVLPDRAQWPVHNYMHLVEQPTLFYAIAITLSVAHAGGGWNPWLAWAYVGLRIVHSLVQATVNRVAIRFLLFLLSTLVLMALTVKAGIAIWWLGGW</sequence>
<evidence type="ECO:0000313" key="7">
    <source>
        <dbReference type="Proteomes" id="UP001427805"/>
    </source>
</evidence>
<proteinExistence type="predicted"/>
<dbReference type="SUPFAM" id="SSF161084">
    <property type="entry name" value="MAPEG domain-like"/>
    <property type="match status" value="1"/>
</dbReference>
<evidence type="ECO:0000256" key="1">
    <source>
        <dbReference type="ARBA" id="ARBA00004370"/>
    </source>
</evidence>
<comment type="subcellular location">
    <subcellularLocation>
        <location evidence="1">Membrane</location>
    </subcellularLocation>
</comment>
<dbReference type="Pfam" id="PF01124">
    <property type="entry name" value="MAPEG"/>
    <property type="match status" value="1"/>
</dbReference>
<protein>
    <submittedName>
        <fullName evidence="6">MAPEG family protein</fullName>
    </submittedName>
</protein>
<evidence type="ECO:0000256" key="5">
    <source>
        <dbReference type="SAM" id="Phobius"/>
    </source>
</evidence>
<dbReference type="Proteomes" id="UP001427805">
    <property type="component" value="Unassembled WGS sequence"/>
</dbReference>
<reference evidence="6 7" key="1">
    <citation type="submission" date="2024-05" db="EMBL/GenBank/DDBJ databases">
        <title>Sphingomonas sp. HF-S3 16S ribosomal RNA gene Genome sequencing and assembly.</title>
        <authorList>
            <person name="Lee H."/>
        </authorList>
    </citation>
    <scope>NUCLEOTIDE SEQUENCE [LARGE SCALE GENOMIC DNA]</scope>
    <source>
        <strain evidence="6 7">HF-S3</strain>
    </source>
</reference>
<evidence type="ECO:0000256" key="3">
    <source>
        <dbReference type="ARBA" id="ARBA00022989"/>
    </source>
</evidence>
<dbReference type="InterPro" id="IPR023352">
    <property type="entry name" value="MAPEG-like_dom_sf"/>
</dbReference>
<keyword evidence="3 5" id="KW-1133">Transmembrane helix</keyword>
<accession>A0ABV0B5Z8</accession>
<keyword evidence="2 5" id="KW-0812">Transmembrane</keyword>
<name>A0ABV0B5Z8_9SPHN</name>
<organism evidence="6 7">
    <name type="scientific">Sphingomonas rustica</name>
    <dbReference type="NCBI Taxonomy" id="3103142"/>
    <lineage>
        <taxon>Bacteria</taxon>
        <taxon>Pseudomonadati</taxon>
        <taxon>Pseudomonadota</taxon>
        <taxon>Alphaproteobacteria</taxon>
        <taxon>Sphingomonadales</taxon>
        <taxon>Sphingomonadaceae</taxon>
        <taxon>Sphingomonas</taxon>
    </lineage>
</organism>
<evidence type="ECO:0000313" key="6">
    <source>
        <dbReference type="EMBL" id="MEN3746281.1"/>
    </source>
</evidence>
<dbReference type="EMBL" id="JBDIZK010000002">
    <property type="protein sequence ID" value="MEN3746281.1"/>
    <property type="molecule type" value="Genomic_DNA"/>
</dbReference>
<feature type="transmembrane region" description="Helical" evidence="5">
    <location>
        <begin position="123"/>
        <end position="147"/>
    </location>
</feature>
<keyword evidence="7" id="KW-1185">Reference proteome</keyword>
<feature type="transmembrane region" description="Helical" evidence="5">
    <location>
        <begin position="77"/>
        <end position="103"/>
    </location>
</feature>
<evidence type="ECO:0000256" key="4">
    <source>
        <dbReference type="ARBA" id="ARBA00023136"/>
    </source>
</evidence>
<feature type="transmembrane region" description="Helical" evidence="5">
    <location>
        <begin position="7"/>
        <end position="29"/>
    </location>
</feature>
<comment type="caution">
    <text evidence="6">The sequence shown here is derived from an EMBL/GenBank/DDBJ whole genome shotgun (WGS) entry which is preliminary data.</text>
</comment>
<dbReference type="Gene3D" id="1.20.120.550">
    <property type="entry name" value="Membrane associated eicosanoid/glutathione metabolism-like domain"/>
    <property type="match status" value="1"/>
</dbReference>
<keyword evidence="4 5" id="KW-0472">Membrane</keyword>
<dbReference type="RefSeq" id="WP_346245286.1">
    <property type="nucleotide sequence ID" value="NZ_JBDIZK010000002.1"/>
</dbReference>